<sequence length="260" mass="28439">MEERGPPDTGADDMNEESAAALETQLVPYGPVPRPDDTYVIHFPKDQIYRVPPPENALIVEKHRKPVTKKKPRKSPCLAIVAILFVVFLITGITLLALYLTLSPKDPTFSITQVQVKKPKTKSSHPGYEISLKVVNPNDKMSVNFESGGGASLLYRQKSVGKGKFPSLSLDDDESDVIKLDLIGTSAPLPSEVQKSIQGTSSKKKTPLSLSLKISDLPVKIKYGIIKSWDKGAEVECKFKVDTLGSGTRVLEQECDASFS</sequence>
<dbReference type="Proteomes" id="UP001457282">
    <property type="component" value="Unassembled WGS sequence"/>
</dbReference>
<feature type="transmembrane region" description="Helical" evidence="4">
    <location>
        <begin position="78"/>
        <end position="102"/>
    </location>
</feature>
<evidence type="ECO:0000256" key="4">
    <source>
        <dbReference type="SAM" id="Phobius"/>
    </source>
</evidence>
<evidence type="ECO:0008006" key="7">
    <source>
        <dbReference type="Google" id="ProtNLM"/>
    </source>
</evidence>
<dbReference type="EMBL" id="JBEDUW010000199">
    <property type="protein sequence ID" value="KAK9904431.1"/>
    <property type="molecule type" value="Genomic_DNA"/>
</dbReference>
<dbReference type="InterPro" id="IPR044839">
    <property type="entry name" value="NDR1-like"/>
</dbReference>
<reference evidence="5 6" key="1">
    <citation type="journal article" date="2023" name="G3 (Bethesda)">
        <title>A chromosome-length genome assembly and annotation of blackberry (Rubus argutus, cv. 'Hillquist').</title>
        <authorList>
            <person name="Bruna T."/>
            <person name="Aryal R."/>
            <person name="Dudchenko O."/>
            <person name="Sargent D.J."/>
            <person name="Mead D."/>
            <person name="Buti M."/>
            <person name="Cavallini A."/>
            <person name="Hytonen T."/>
            <person name="Andres J."/>
            <person name="Pham M."/>
            <person name="Weisz D."/>
            <person name="Mascagni F."/>
            <person name="Usai G."/>
            <person name="Natali L."/>
            <person name="Bassil N."/>
            <person name="Fernandez G.E."/>
            <person name="Lomsadze A."/>
            <person name="Armour M."/>
            <person name="Olukolu B."/>
            <person name="Poorten T."/>
            <person name="Britton C."/>
            <person name="Davik J."/>
            <person name="Ashrafi H."/>
            <person name="Aiden E.L."/>
            <person name="Borodovsky M."/>
            <person name="Worthington M."/>
        </authorList>
    </citation>
    <scope>NUCLEOTIDE SEQUENCE [LARGE SCALE GENOMIC DNA]</scope>
    <source>
        <strain evidence="5">PI 553951</strain>
    </source>
</reference>
<accession>A0AAW1VPC1</accession>
<keyword evidence="4" id="KW-0812">Transmembrane</keyword>
<keyword evidence="2 4" id="KW-0472">Membrane</keyword>
<organism evidence="5 6">
    <name type="scientific">Rubus argutus</name>
    <name type="common">Southern blackberry</name>
    <dbReference type="NCBI Taxonomy" id="59490"/>
    <lineage>
        <taxon>Eukaryota</taxon>
        <taxon>Viridiplantae</taxon>
        <taxon>Streptophyta</taxon>
        <taxon>Embryophyta</taxon>
        <taxon>Tracheophyta</taxon>
        <taxon>Spermatophyta</taxon>
        <taxon>Magnoliopsida</taxon>
        <taxon>eudicotyledons</taxon>
        <taxon>Gunneridae</taxon>
        <taxon>Pentapetalae</taxon>
        <taxon>rosids</taxon>
        <taxon>fabids</taxon>
        <taxon>Rosales</taxon>
        <taxon>Rosaceae</taxon>
        <taxon>Rosoideae</taxon>
        <taxon>Rosoideae incertae sedis</taxon>
        <taxon>Rubus</taxon>
    </lineage>
</organism>
<protein>
    <recommendedName>
        <fullName evidence="7">Late embryogenesis abundant protein LEA-2 subgroup domain-containing protein</fullName>
    </recommendedName>
</protein>
<dbReference type="PANTHER" id="PTHR31234">
    <property type="entry name" value="LATE EMBRYOGENESIS ABUNDANT (LEA) HYDROXYPROLINE-RICH GLYCOPROTEIN FAMILY"/>
    <property type="match status" value="1"/>
</dbReference>
<comment type="caution">
    <text evidence="5">The sequence shown here is derived from an EMBL/GenBank/DDBJ whole genome shotgun (WGS) entry which is preliminary data.</text>
</comment>
<name>A0AAW1VPC1_RUBAR</name>
<keyword evidence="4" id="KW-1133">Transmembrane helix</keyword>
<evidence type="ECO:0000313" key="6">
    <source>
        <dbReference type="Proteomes" id="UP001457282"/>
    </source>
</evidence>
<evidence type="ECO:0000256" key="2">
    <source>
        <dbReference type="ARBA" id="ARBA00023136"/>
    </source>
</evidence>
<dbReference type="GO" id="GO:0005886">
    <property type="term" value="C:plasma membrane"/>
    <property type="evidence" value="ECO:0007669"/>
    <property type="project" value="TreeGrafter"/>
</dbReference>
<evidence type="ECO:0000313" key="5">
    <source>
        <dbReference type="EMBL" id="KAK9904431.1"/>
    </source>
</evidence>
<dbReference type="PANTHER" id="PTHR31234:SF68">
    <property type="entry name" value="EXPRESSED PROTEIN"/>
    <property type="match status" value="1"/>
</dbReference>
<evidence type="ECO:0000256" key="3">
    <source>
        <dbReference type="SAM" id="MobiDB-lite"/>
    </source>
</evidence>
<feature type="region of interest" description="Disordered" evidence="3">
    <location>
        <begin position="1"/>
        <end position="33"/>
    </location>
</feature>
<evidence type="ECO:0000256" key="1">
    <source>
        <dbReference type="ARBA" id="ARBA00004370"/>
    </source>
</evidence>
<comment type="subcellular location">
    <subcellularLocation>
        <location evidence="1">Membrane</location>
    </subcellularLocation>
</comment>
<dbReference type="AlphaFoldDB" id="A0AAW1VPC1"/>
<proteinExistence type="predicted"/>
<dbReference type="GO" id="GO:0098542">
    <property type="term" value="P:defense response to other organism"/>
    <property type="evidence" value="ECO:0007669"/>
    <property type="project" value="InterPro"/>
</dbReference>
<gene>
    <name evidence="5" type="ORF">M0R45_000729</name>
</gene>
<keyword evidence="6" id="KW-1185">Reference proteome</keyword>